<evidence type="ECO:0000256" key="8">
    <source>
        <dbReference type="ARBA" id="ARBA00023143"/>
    </source>
</evidence>
<keyword evidence="4" id="KW-1003">Cell membrane</keyword>
<keyword evidence="14" id="KW-1185">Reference proteome</keyword>
<dbReference type="InterPro" id="IPR043427">
    <property type="entry name" value="YscJ/FliF"/>
</dbReference>
<evidence type="ECO:0000256" key="10">
    <source>
        <dbReference type="SAM" id="MobiDB-lite"/>
    </source>
</evidence>
<dbReference type="EMBL" id="CP027850">
    <property type="protein sequence ID" value="AVQ04515.1"/>
    <property type="molecule type" value="Genomic_DNA"/>
</dbReference>
<dbReference type="RefSeq" id="WP_041538353.1">
    <property type="nucleotide sequence ID" value="NZ_CP027850.1"/>
</dbReference>
<dbReference type="Pfam" id="PF08345">
    <property type="entry name" value="YscJ_FliF_C"/>
    <property type="match status" value="1"/>
</dbReference>
<evidence type="ECO:0000256" key="11">
    <source>
        <dbReference type="SAM" id="Phobius"/>
    </source>
</evidence>
<dbReference type="PIRSF" id="PIRSF004862">
    <property type="entry name" value="FliF"/>
    <property type="match status" value="1"/>
</dbReference>
<keyword evidence="13" id="KW-0282">Flagellum</keyword>
<feature type="region of interest" description="Disordered" evidence="10">
    <location>
        <begin position="265"/>
        <end position="318"/>
    </location>
</feature>
<proteinExistence type="inferred from homology"/>
<protein>
    <recommendedName>
        <fullName evidence="9">Flagellar M-ring protein</fullName>
    </recommendedName>
</protein>
<keyword evidence="13" id="KW-0966">Cell projection</keyword>
<dbReference type="Gene3D" id="3.30.300.30">
    <property type="match status" value="1"/>
</dbReference>
<dbReference type="InterPro" id="IPR000595">
    <property type="entry name" value="cNMP-bd_dom"/>
</dbReference>
<evidence type="ECO:0000256" key="7">
    <source>
        <dbReference type="ARBA" id="ARBA00023136"/>
    </source>
</evidence>
<feature type="domain" description="Cyclic nucleotide-binding" evidence="12">
    <location>
        <begin position="45"/>
        <end position="127"/>
    </location>
</feature>
<evidence type="ECO:0000256" key="4">
    <source>
        <dbReference type="ARBA" id="ARBA00022475"/>
    </source>
</evidence>
<dbReference type="PROSITE" id="PS50042">
    <property type="entry name" value="CNMP_BINDING_3"/>
    <property type="match status" value="1"/>
</dbReference>
<keyword evidence="8 9" id="KW-0975">Bacterial flagellum</keyword>
<evidence type="ECO:0000313" key="13">
    <source>
        <dbReference type="EMBL" id="AVQ04515.1"/>
    </source>
</evidence>
<feature type="compositionally biased region" description="Basic and acidic residues" evidence="10">
    <location>
        <begin position="219"/>
        <end position="228"/>
    </location>
</feature>
<keyword evidence="13" id="KW-0969">Cilium</keyword>
<dbReference type="NCBIfam" id="TIGR00206">
    <property type="entry name" value="fliF"/>
    <property type="match status" value="1"/>
</dbReference>
<dbReference type="PRINTS" id="PR01009">
    <property type="entry name" value="FLGMRINGFLIF"/>
</dbReference>
<evidence type="ECO:0000256" key="3">
    <source>
        <dbReference type="ARBA" id="ARBA00007971"/>
    </source>
</evidence>
<dbReference type="InterPro" id="IPR006182">
    <property type="entry name" value="FliF_N_dom"/>
</dbReference>
<dbReference type="PANTHER" id="PTHR30046">
    <property type="entry name" value="FLAGELLAR M-RING PROTEIN"/>
    <property type="match status" value="1"/>
</dbReference>
<evidence type="ECO:0000256" key="1">
    <source>
        <dbReference type="ARBA" id="ARBA00004117"/>
    </source>
</evidence>
<comment type="function">
    <text evidence="9">The M ring may be actively involved in energy transduction.</text>
</comment>
<evidence type="ECO:0000256" key="9">
    <source>
        <dbReference type="PIRNR" id="PIRNR004862"/>
    </source>
</evidence>
<keyword evidence="7 11" id="KW-0472">Membrane</keyword>
<dbReference type="PANTHER" id="PTHR30046:SF0">
    <property type="entry name" value="FLAGELLAR M-RING PROTEIN"/>
    <property type="match status" value="1"/>
</dbReference>
<gene>
    <name evidence="13" type="primary">fliF</name>
    <name evidence="13" type="ORF">B7G68_17325</name>
</gene>
<keyword evidence="5 11" id="KW-0812">Transmembrane</keyword>
<comment type="subcellular location">
    <subcellularLocation>
        <location evidence="1 9">Bacterial flagellum basal body</location>
    </subcellularLocation>
    <subcellularLocation>
        <location evidence="2">Cell membrane</location>
        <topology evidence="2">Multi-pass membrane protein</topology>
    </subcellularLocation>
</comment>
<reference evidence="13 14" key="1">
    <citation type="journal article" date="2015" name="Biotechnol. Bioeng.">
        <title>Genome sequence and phenotypic characterization of Caulobacter segnis.</title>
        <authorList>
            <person name="Patel S."/>
            <person name="Fletcher B."/>
            <person name="Scott D.C."/>
            <person name="Ely B."/>
        </authorList>
    </citation>
    <scope>NUCLEOTIDE SEQUENCE [LARGE SCALE GENOMIC DNA]</scope>
    <source>
        <strain evidence="13 14">TK0059</strain>
    </source>
</reference>
<dbReference type="InterPro" id="IPR000067">
    <property type="entry name" value="FlgMring_FliF"/>
</dbReference>
<organism evidence="13 14">
    <name type="scientific">Caulobacter segnis</name>
    <dbReference type="NCBI Taxonomy" id="88688"/>
    <lineage>
        <taxon>Bacteria</taxon>
        <taxon>Pseudomonadati</taxon>
        <taxon>Pseudomonadota</taxon>
        <taxon>Alphaproteobacteria</taxon>
        <taxon>Caulobacterales</taxon>
        <taxon>Caulobacteraceae</taxon>
        <taxon>Caulobacter</taxon>
    </lineage>
</organism>
<dbReference type="InterPro" id="IPR045851">
    <property type="entry name" value="AMP-bd_C_sf"/>
</dbReference>
<evidence type="ECO:0000256" key="2">
    <source>
        <dbReference type="ARBA" id="ARBA00004651"/>
    </source>
</evidence>
<accession>A0ABN5J1A2</accession>
<evidence type="ECO:0000259" key="12">
    <source>
        <dbReference type="PROSITE" id="PS50042"/>
    </source>
</evidence>
<dbReference type="Proteomes" id="UP000240527">
    <property type="component" value="Chromosome"/>
</dbReference>
<feature type="region of interest" description="Disordered" evidence="10">
    <location>
        <begin position="209"/>
        <end position="228"/>
    </location>
</feature>
<dbReference type="Pfam" id="PF01514">
    <property type="entry name" value="YscJ_FliF"/>
    <property type="match status" value="1"/>
</dbReference>
<evidence type="ECO:0000313" key="14">
    <source>
        <dbReference type="Proteomes" id="UP000240527"/>
    </source>
</evidence>
<comment type="similarity">
    <text evidence="3 9">Belongs to the FliF family.</text>
</comment>
<evidence type="ECO:0000256" key="6">
    <source>
        <dbReference type="ARBA" id="ARBA00022989"/>
    </source>
</evidence>
<name>A0ABN5J1A2_9CAUL</name>
<sequence>MESFLGSIQRFGVGRLAAMLGVGAGVVAVLVALIMFMGKEPNELLYSNLDLKEASEVTQALSQAGIKFETKGDGSTIMVPRDKVASARLMVAGKGLVSSGSIGYEIFDGGNALGQTDFVQQLNRQRALQGELERTIKAMQGVNSVRVHLVLPKRQLFEEDSEQPSAAVTIGVGSREPSTDMVHAIQNLVSSAVPNMKAEKVAVIDQHGKTLSAPSDESLAGKEAQDRKVEAEARIAKTVKDMIEGVLGPGKARVNVTAELDLNRVTTQEERFDPDGQVVRSESTNESNSQENKNEDNSGATATANVPGQGAGGFQQLGSRAGANESVTNYEISKSVKTTVQEPGTIKKVAVAVAIDGVTAPPGKDGKPGAYTPRSAQEIQQIEELVKTAVGFDAARGDQVKVTNIKFPQAEDQGLEKQGLLSGFDKNDIMRAAELGVLGIVAILILLFAVRPFIKNLSEPNVVAALPSGSGQPVTRMITLSDGTQQQVVVDESGEPLAIAGPVSDIDQRIDIAKIEGQVKASSIKRVSEFVEKHPEESVAILRNWLHESS</sequence>
<feature type="transmembrane region" description="Helical" evidence="11">
    <location>
        <begin position="12"/>
        <end position="36"/>
    </location>
</feature>
<keyword evidence="6 11" id="KW-1133">Transmembrane helix</keyword>
<feature type="compositionally biased region" description="Low complexity" evidence="10">
    <location>
        <begin position="281"/>
        <end position="291"/>
    </location>
</feature>
<feature type="transmembrane region" description="Helical" evidence="11">
    <location>
        <begin position="435"/>
        <end position="454"/>
    </location>
</feature>
<dbReference type="InterPro" id="IPR013556">
    <property type="entry name" value="Flag_M-ring_C"/>
</dbReference>
<evidence type="ECO:0000256" key="5">
    <source>
        <dbReference type="ARBA" id="ARBA00022692"/>
    </source>
</evidence>